<dbReference type="AlphaFoldDB" id="A0A0R0KQQ4"/>
<feature type="binding site" evidence="6">
    <location>
        <begin position="16"/>
        <end position="23"/>
    </location>
    <ligand>
        <name>ATP</name>
        <dbReference type="ChEBI" id="CHEBI:30616"/>
    </ligand>
</feature>
<dbReference type="SMR" id="A0A0R0KQQ4"/>
<dbReference type="InParanoid" id="A0A0R0KQQ4"/>
<proteinExistence type="inferred from homology"/>
<evidence type="ECO:0000256" key="2">
    <source>
        <dbReference type="ARBA" id="ARBA00022840"/>
    </source>
</evidence>
<evidence type="ECO:0000256" key="4">
    <source>
        <dbReference type="ARBA" id="ARBA00023175"/>
    </source>
</evidence>
<evidence type="ECO:0000256" key="5">
    <source>
        <dbReference type="ARBA" id="ARBA00023203"/>
    </source>
</evidence>
<dbReference type="Pfam" id="PF00063">
    <property type="entry name" value="Myosin_head"/>
    <property type="match status" value="1"/>
</dbReference>
<reference evidence="8" key="3">
    <citation type="submission" date="2018-07" db="EMBL/GenBank/DDBJ databases">
        <title>WGS assembly of Glycine max.</title>
        <authorList>
            <person name="Schmutz J."/>
            <person name="Cannon S."/>
            <person name="Schlueter J."/>
            <person name="Ma J."/>
            <person name="Mitros T."/>
            <person name="Nelson W."/>
            <person name="Hyten D."/>
            <person name="Song Q."/>
            <person name="Thelen J."/>
            <person name="Cheng J."/>
            <person name="Xu D."/>
            <person name="Hellsten U."/>
            <person name="May G."/>
            <person name="Yu Y."/>
            <person name="Sakurai T."/>
            <person name="Umezawa T."/>
            <person name="Bhattacharyya M."/>
            <person name="Sandhu D."/>
            <person name="Valliyodan B."/>
            <person name="Lindquist E."/>
            <person name="Peto M."/>
            <person name="Grant D."/>
            <person name="Shu S."/>
            <person name="Goodstein D."/>
            <person name="Barry K."/>
            <person name="Futrell-Griggs M."/>
            <person name="Abernathy B."/>
            <person name="Du J."/>
            <person name="Tian Z."/>
            <person name="Zhu L."/>
            <person name="Gill N."/>
            <person name="Joshi T."/>
            <person name="Libault M."/>
            <person name="Sethuraman A."/>
            <person name="Zhang X."/>
            <person name="Shinozaki K."/>
            <person name="Nguyen H."/>
            <person name="Wing R."/>
            <person name="Cregan P."/>
            <person name="Specht J."/>
            <person name="Grimwood J."/>
            <person name="Rokhsar D."/>
            <person name="Stacey G."/>
            <person name="Shoemaker R."/>
            <person name="Jackson S."/>
        </authorList>
    </citation>
    <scope>NUCLEOTIDE SEQUENCE</scope>
    <source>
        <tissue evidence="8">Callus</tissue>
    </source>
</reference>
<evidence type="ECO:0000256" key="1">
    <source>
        <dbReference type="ARBA" id="ARBA00022741"/>
    </source>
</evidence>
<dbReference type="PANTHER" id="PTHR13140:SF706">
    <property type="entry name" value="DILUTE CLASS UNCONVENTIONAL MYOSIN, ISOFORM C"/>
    <property type="match status" value="1"/>
</dbReference>
<evidence type="ECO:0000259" key="7">
    <source>
        <dbReference type="PROSITE" id="PS51456"/>
    </source>
</evidence>
<dbReference type="PRINTS" id="PR00193">
    <property type="entry name" value="MYOSINHEAVY"/>
</dbReference>
<dbReference type="Gene3D" id="3.40.850.10">
    <property type="entry name" value="Kinesin motor domain"/>
    <property type="match status" value="1"/>
</dbReference>
<dbReference type="EMBL" id="CM000836">
    <property type="protein sequence ID" value="KRH66132.1"/>
    <property type="molecule type" value="Genomic_DNA"/>
</dbReference>
<keyword evidence="4 6" id="KW-0505">Motor protein</keyword>
<dbReference type="InterPro" id="IPR036961">
    <property type="entry name" value="Kinesin_motor_dom_sf"/>
</dbReference>
<evidence type="ECO:0000256" key="3">
    <source>
        <dbReference type="ARBA" id="ARBA00023123"/>
    </source>
</evidence>
<evidence type="ECO:0000256" key="6">
    <source>
        <dbReference type="PROSITE-ProRule" id="PRU00782"/>
    </source>
</evidence>
<evidence type="ECO:0000313" key="10">
    <source>
        <dbReference type="Proteomes" id="UP000008827"/>
    </source>
</evidence>
<name>A0A0R0KQQ4_SOYBN</name>
<evidence type="ECO:0000313" key="8">
    <source>
        <dbReference type="EMBL" id="KRH66132.1"/>
    </source>
</evidence>
<dbReference type="PANTHER" id="PTHR13140">
    <property type="entry name" value="MYOSIN"/>
    <property type="match status" value="1"/>
</dbReference>
<feature type="domain" description="Myosin motor" evidence="7">
    <location>
        <begin position="1"/>
        <end position="96"/>
    </location>
</feature>
<dbReference type="InterPro" id="IPR001609">
    <property type="entry name" value="Myosin_head_motor_dom-like"/>
</dbReference>
<keyword evidence="2 6" id="KW-0067">ATP-binding</keyword>
<accession>A0A0R0KQQ4</accession>
<comment type="similarity">
    <text evidence="6">Belongs to the TRAFAC class myosin-kinesin ATPase superfamily. Myosin family.</text>
</comment>
<sequence length="96" mass="10267">MLYIADEANQSIIISGESGSGKTETTKIAMQYLAALGGSCSGIENEVLLKNFILEAFGNAKTSRNDNSSRFGKLIEIHFSTMGKICGAKIQTCKTV</sequence>
<dbReference type="Proteomes" id="UP000008827">
    <property type="component" value="Chromosome 3"/>
</dbReference>
<dbReference type="SUPFAM" id="SSF52540">
    <property type="entry name" value="P-loop containing nucleoside triphosphate hydrolases"/>
    <property type="match status" value="1"/>
</dbReference>
<keyword evidence="10" id="KW-1185">Reference proteome</keyword>
<dbReference type="InterPro" id="IPR027417">
    <property type="entry name" value="P-loop_NTPase"/>
</dbReference>
<organism evidence="8">
    <name type="scientific">Glycine max</name>
    <name type="common">Soybean</name>
    <name type="synonym">Glycine hispida</name>
    <dbReference type="NCBI Taxonomy" id="3847"/>
    <lineage>
        <taxon>Eukaryota</taxon>
        <taxon>Viridiplantae</taxon>
        <taxon>Streptophyta</taxon>
        <taxon>Embryophyta</taxon>
        <taxon>Tracheophyta</taxon>
        <taxon>Spermatophyta</taxon>
        <taxon>Magnoliopsida</taxon>
        <taxon>eudicotyledons</taxon>
        <taxon>Gunneridae</taxon>
        <taxon>Pentapetalae</taxon>
        <taxon>rosids</taxon>
        <taxon>fabids</taxon>
        <taxon>Fabales</taxon>
        <taxon>Fabaceae</taxon>
        <taxon>Papilionoideae</taxon>
        <taxon>50 kb inversion clade</taxon>
        <taxon>NPAAA clade</taxon>
        <taxon>indigoferoid/millettioid clade</taxon>
        <taxon>Phaseoleae</taxon>
        <taxon>Glycine</taxon>
        <taxon>Glycine subgen. Soja</taxon>
    </lineage>
</organism>
<keyword evidence="3 6" id="KW-0518">Myosin</keyword>
<dbReference type="GO" id="GO:0005524">
    <property type="term" value="F:ATP binding"/>
    <property type="evidence" value="ECO:0007669"/>
    <property type="project" value="UniProtKB-UniRule"/>
</dbReference>
<dbReference type="GO" id="GO:0003779">
    <property type="term" value="F:actin binding"/>
    <property type="evidence" value="ECO:0007669"/>
    <property type="project" value="UniProtKB-KW"/>
</dbReference>
<comment type="caution">
    <text evidence="6">Lacks conserved residue(s) required for the propagation of feature annotation.</text>
</comment>
<keyword evidence="5 6" id="KW-0009">Actin-binding</keyword>
<dbReference type="Gramene" id="KRH66132">
    <property type="protein sequence ID" value="KRH66132"/>
    <property type="gene ID" value="GLYMA_03G085200"/>
</dbReference>
<dbReference type="STRING" id="3847.A0A0R0KQQ4"/>
<keyword evidence="1 6" id="KW-0547">Nucleotide-binding</keyword>
<dbReference type="PROSITE" id="PS51456">
    <property type="entry name" value="MYOSIN_MOTOR"/>
    <property type="match status" value="1"/>
</dbReference>
<reference evidence="9" key="2">
    <citation type="submission" date="2018-02" db="UniProtKB">
        <authorList>
            <consortium name="EnsemblPlants"/>
        </authorList>
    </citation>
    <scope>IDENTIFICATION</scope>
    <source>
        <strain evidence="9">Williams 82</strain>
    </source>
</reference>
<dbReference type="GO" id="GO:0003774">
    <property type="term" value="F:cytoskeletal motor activity"/>
    <property type="evidence" value="ECO:0007669"/>
    <property type="project" value="UniProtKB-UniRule"/>
</dbReference>
<evidence type="ECO:0000313" key="9">
    <source>
        <dbReference type="EnsemblPlants" id="KRH66132"/>
    </source>
</evidence>
<gene>
    <name evidence="8" type="ORF">GLYMA_03G085200</name>
</gene>
<reference evidence="8 9" key="1">
    <citation type="journal article" date="2010" name="Nature">
        <title>Genome sequence of the palaeopolyploid soybean.</title>
        <authorList>
            <person name="Schmutz J."/>
            <person name="Cannon S.B."/>
            <person name="Schlueter J."/>
            <person name="Ma J."/>
            <person name="Mitros T."/>
            <person name="Nelson W."/>
            <person name="Hyten D.L."/>
            <person name="Song Q."/>
            <person name="Thelen J.J."/>
            <person name="Cheng J."/>
            <person name="Xu D."/>
            <person name="Hellsten U."/>
            <person name="May G.D."/>
            <person name="Yu Y."/>
            <person name="Sakurai T."/>
            <person name="Umezawa T."/>
            <person name="Bhattacharyya M.K."/>
            <person name="Sandhu D."/>
            <person name="Valliyodan B."/>
            <person name="Lindquist E."/>
            <person name="Peto M."/>
            <person name="Grant D."/>
            <person name="Shu S."/>
            <person name="Goodstein D."/>
            <person name="Barry K."/>
            <person name="Futrell-Griggs M."/>
            <person name="Abernathy B."/>
            <person name="Du J."/>
            <person name="Tian Z."/>
            <person name="Zhu L."/>
            <person name="Gill N."/>
            <person name="Joshi T."/>
            <person name="Libault M."/>
            <person name="Sethuraman A."/>
            <person name="Zhang X.-C."/>
            <person name="Shinozaki K."/>
            <person name="Nguyen H.T."/>
            <person name="Wing R.A."/>
            <person name="Cregan P."/>
            <person name="Specht J."/>
            <person name="Grimwood J."/>
            <person name="Rokhsar D."/>
            <person name="Stacey G."/>
            <person name="Shoemaker R.C."/>
            <person name="Jackson S.A."/>
        </authorList>
    </citation>
    <scope>NUCLEOTIDE SEQUENCE</scope>
    <source>
        <strain evidence="9">cv. Williams 82</strain>
        <tissue evidence="8">Callus</tissue>
    </source>
</reference>
<dbReference type="EnsemblPlants" id="KRH66132">
    <property type="protein sequence ID" value="KRH66132"/>
    <property type="gene ID" value="GLYMA_03G085200"/>
</dbReference>
<dbReference type="GO" id="GO:0016459">
    <property type="term" value="C:myosin complex"/>
    <property type="evidence" value="ECO:0007669"/>
    <property type="project" value="UniProtKB-KW"/>
</dbReference>
<protein>
    <recommendedName>
        <fullName evidence="7">Myosin motor domain-containing protein</fullName>
    </recommendedName>
</protein>